<feature type="compositionally biased region" description="Low complexity" evidence="3">
    <location>
        <begin position="165"/>
        <end position="183"/>
    </location>
</feature>
<evidence type="ECO:0000256" key="1">
    <source>
        <dbReference type="ARBA" id="ARBA00023125"/>
    </source>
</evidence>
<accession>A0A9P6W9P6</accession>
<feature type="compositionally biased region" description="Polar residues" evidence="3">
    <location>
        <begin position="109"/>
        <end position="123"/>
    </location>
</feature>
<feature type="region of interest" description="Disordered" evidence="3">
    <location>
        <begin position="551"/>
        <end position="643"/>
    </location>
</feature>
<feature type="region of interest" description="Disordered" evidence="3">
    <location>
        <begin position="660"/>
        <end position="707"/>
    </location>
</feature>
<feature type="compositionally biased region" description="Polar residues" evidence="3">
    <location>
        <begin position="634"/>
        <end position="643"/>
    </location>
</feature>
<comment type="caution">
    <text evidence="5">The sequence shown here is derived from an EMBL/GenBank/DDBJ whole genome shotgun (WGS) entry which is preliminary data.</text>
</comment>
<organism evidence="5 6">
    <name type="scientific">Rhodotorula mucilaginosa</name>
    <name type="common">Yeast</name>
    <name type="synonym">Rhodotorula rubra</name>
    <dbReference type="NCBI Taxonomy" id="5537"/>
    <lineage>
        <taxon>Eukaryota</taxon>
        <taxon>Fungi</taxon>
        <taxon>Dikarya</taxon>
        <taxon>Basidiomycota</taxon>
        <taxon>Pucciniomycotina</taxon>
        <taxon>Microbotryomycetes</taxon>
        <taxon>Sporidiobolales</taxon>
        <taxon>Sporidiobolaceae</taxon>
        <taxon>Rhodotorula</taxon>
    </lineage>
</organism>
<feature type="region of interest" description="Disordered" evidence="3">
    <location>
        <begin position="95"/>
        <end position="145"/>
    </location>
</feature>
<dbReference type="Proteomes" id="UP000777482">
    <property type="component" value="Unassembled WGS sequence"/>
</dbReference>
<feature type="compositionally biased region" description="Low complexity" evidence="3">
    <location>
        <begin position="414"/>
        <end position="425"/>
    </location>
</feature>
<gene>
    <name evidence="5" type="ORF">C6P46_002554</name>
</gene>
<evidence type="ECO:0000256" key="3">
    <source>
        <dbReference type="SAM" id="MobiDB-lite"/>
    </source>
</evidence>
<protein>
    <recommendedName>
        <fullName evidence="4">BHLH domain-containing protein</fullName>
    </recommendedName>
</protein>
<feature type="compositionally biased region" description="Polar residues" evidence="3">
    <location>
        <begin position="184"/>
        <end position="199"/>
    </location>
</feature>
<dbReference type="InterPro" id="IPR011598">
    <property type="entry name" value="bHLH_dom"/>
</dbReference>
<dbReference type="AlphaFoldDB" id="A0A9P6W9P6"/>
<evidence type="ECO:0000313" key="5">
    <source>
        <dbReference type="EMBL" id="KAG0667142.1"/>
    </source>
</evidence>
<feature type="region of interest" description="Disordered" evidence="3">
    <location>
        <begin position="815"/>
        <end position="973"/>
    </location>
</feature>
<feature type="region of interest" description="Disordered" evidence="3">
    <location>
        <begin position="158"/>
        <end position="210"/>
    </location>
</feature>
<keyword evidence="1" id="KW-0238">DNA-binding</keyword>
<dbReference type="PROSITE" id="PS50888">
    <property type="entry name" value="BHLH"/>
    <property type="match status" value="1"/>
</dbReference>
<name>A0A9P6W9P6_RHOMI</name>
<feature type="region of interest" description="Disordered" evidence="3">
    <location>
        <begin position="1112"/>
        <end position="1158"/>
    </location>
</feature>
<feature type="compositionally biased region" description="Polar residues" evidence="3">
    <location>
        <begin position="442"/>
        <end position="455"/>
    </location>
</feature>
<dbReference type="GO" id="GO:0003677">
    <property type="term" value="F:DNA binding"/>
    <property type="evidence" value="ECO:0007669"/>
    <property type="project" value="UniProtKB-KW"/>
</dbReference>
<dbReference type="SMART" id="SM00353">
    <property type="entry name" value="HLH"/>
    <property type="match status" value="1"/>
</dbReference>
<dbReference type="Gene3D" id="4.10.280.10">
    <property type="entry name" value="Helix-loop-helix DNA-binding domain"/>
    <property type="match status" value="1"/>
</dbReference>
<dbReference type="InterPro" id="IPR036638">
    <property type="entry name" value="HLH_DNA-bd_sf"/>
</dbReference>
<feature type="domain" description="BHLH" evidence="4">
    <location>
        <begin position="959"/>
        <end position="1038"/>
    </location>
</feature>
<feature type="region of interest" description="Disordered" evidence="3">
    <location>
        <begin position="228"/>
        <end position="361"/>
    </location>
</feature>
<feature type="region of interest" description="Disordered" evidence="3">
    <location>
        <begin position="988"/>
        <end position="1022"/>
    </location>
</feature>
<dbReference type="PANTHER" id="PTHR10328">
    <property type="entry name" value="PROTEIN MAX MYC-ASSOCIATED FACTOR X"/>
    <property type="match status" value="1"/>
</dbReference>
<dbReference type="SUPFAM" id="SSF47459">
    <property type="entry name" value="HLH, helix-loop-helix DNA-binding domain"/>
    <property type="match status" value="1"/>
</dbReference>
<dbReference type="GO" id="GO:0090575">
    <property type="term" value="C:RNA polymerase II transcription regulator complex"/>
    <property type="evidence" value="ECO:0007669"/>
    <property type="project" value="TreeGrafter"/>
</dbReference>
<dbReference type="OrthoDB" id="5344169at2759"/>
<dbReference type="PANTHER" id="PTHR10328:SF15">
    <property type="entry name" value="BHLH TRANSCRIPTION FACTOR"/>
    <property type="match status" value="1"/>
</dbReference>
<keyword evidence="2" id="KW-0539">Nucleus</keyword>
<feature type="compositionally biased region" description="Polar residues" evidence="3">
    <location>
        <begin position="228"/>
        <end position="241"/>
    </location>
</feature>
<feature type="compositionally biased region" description="Low complexity" evidence="3">
    <location>
        <begin position="868"/>
        <end position="883"/>
    </location>
</feature>
<feature type="region of interest" description="Disordered" evidence="3">
    <location>
        <begin position="47"/>
        <end position="81"/>
    </location>
</feature>
<feature type="compositionally biased region" description="Low complexity" evidence="3">
    <location>
        <begin position="262"/>
        <end position="287"/>
    </location>
</feature>
<evidence type="ECO:0000256" key="2">
    <source>
        <dbReference type="ARBA" id="ARBA00023242"/>
    </source>
</evidence>
<evidence type="ECO:0000259" key="4">
    <source>
        <dbReference type="PROSITE" id="PS50888"/>
    </source>
</evidence>
<feature type="compositionally biased region" description="Basic and acidic residues" evidence="3">
    <location>
        <begin position="950"/>
        <end position="973"/>
    </location>
</feature>
<reference evidence="5 6" key="1">
    <citation type="submission" date="2020-11" db="EMBL/GenBank/DDBJ databases">
        <title>Kefir isolates.</title>
        <authorList>
            <person name="Marcisauskas S."/>
            <person name="Kim Y."/>
            <person name="Blasche S."/>
        </authorList>
    </citation>
    <scope>NUCLEOTIDE SEQUENCE [LARGE SCALE GENOMIC DNA]</scope>
    <source>
        <strain evidence="5 6">KR</strain>
    </source>
</reference>
<feature type="region of interest" description="Disordered" evidence="3">
    <location>
        <begin position="414"/>
        <end position="471"/>
    </location>
</feature>
<feature type="compositionally biased region" description="Low complexity" evidence="3">
    <location>
        <begin position="661"/>
        <end position="691"/>
    </location>
</feature>
<dbReference type="GO" id="GO:0046983">
    <property type="term" value="F:protein dimerization activity"/>
    <property type="evidence" value="ECO:0007669"/>
    <property type="project" value="InterPro"/>
</dbReference>
<evidence type="ECO:0000313" key="6">
    <source>
        <dbReference type="Proteomes" id="UP000777482"/>
    </source>
</evidence>
<proteinExistence type="predicted"/>
<dbReference type="EMBL" id="PUHQ01000002">
    <property type="protein sequence ID" value="KAG0667142.1"/>
    <property type="molecule type" value="Genomic_DNA"/>
</dbReference>
<dbReference type="GO" id="GO:0045944">
    <property type="term" value="P:positive regulation of transcription by RNA polymerase II"/>
    <property type="evidence" value="ECO:0007669"/>
    <property type="project" value="TreeGrafter"/>
</dbReference>
<keyword evidence="6" id="KW-1185">Reference proteome</keyword>
<dbReference type="GO" id="GO:0003700">
    <property type="term" value="F:DNA-binding transcription factor activity"/>
    <property type="evidence" value="ECO:0007669"/>
    <property type="project" value="TreeGrafter"/>
</dbReference>
<sequence length="1158" mass="120356">MDHDLGAHSSSSSSPYHRHSREPSHVDSTAALTLQDYLASVMSPGTIAAALPPPHASGYEAFASPPADDSNQQQQAQPVNFADILAEFTLAQSAFSPDANGNRGAGDSSAESTSPNLAPTNGNRSDKTRGEGEEAPAAQAKSAQEILLEQLKALYPAAPAPTPAAPSHHAQKPPQQQQQHSSQVEAQPSPHSQPGSTYAPSPSSSSSHGVQLGAEMQAQLQQWLAQSMPTNTGSSGMTSQVPTPTGPPAAASTHMHHHHHQSGSAGFHAPAHLQQQHPHSHHSASPSGYSLPQSPGVASFAHTHSAPSSLHASPMPYYAGTPHEQQQQQQHYPGSSPATPLGHGHPAASSSYHPQPHPVANMPGAAAAAALAALSPLLAGAQPNSPGGGSSLQAQLNALQMLVTANAQAQVHAQMQAHAQNQQANAGGGMHGQQQQPILEHQQATPLQQPSNPQTPFDIRTSAPGTASSSYRETDYMFSPLMSPAMTPHSAFTNASSLPPSVGPVPLVTPSDCFPPLTSPALGPQMFGSDHAAAHQHRHRNSLQGLVDGVGALSTQLPPGSPNGSYYSPRLGPSDPVPNSTGTGPGSGRRGASSGRNKTRPSPLIKPTADTGLDRRRRKTLSAASTPGEKRTTGQKSATASPFLEATTQFSGAAIARERTSSAFSGAPSSHASGASPGEGGSAPSVETSANGSGGSAGGIDTPSPVDLASSVQYHHQPLVAPGGLREAATLANAAISQAGGTETESMGPPPLPPTALNPITPATFMNFASDFDMNGLSSLSPALQAVQNDHFDPVSSALSSLQNSPALLPQAVQSAAPALSMPPPITEESFRAPPQPSASGKASKVRKTPSARASPALKPIDSKGKGKASANAEKAAGAAGSSRGKGGSTKPAKIAPSPKIGPTRPGATPDALRPTRGSGKGKDDLDAGIEELPLPPPATSDIEITPVNKNDKELPPDNRRSSHKVAEQKRRDSLKLCFDELRRILPPILPYTDEQDRRPGDGNVGGQRHGEIDPDNPNKGVSKVALLRRSNEYLGILRERIDRRDRAISSLRSQLSQMREQFGMEELGEDEEEVPGLDLDLDNLDKEEKQAGNLAFYEDLDFDEKVMSGEITRRIPTSRRPSVSGATAAPAVEPKPSRAGTRRSKRQQTADDMDVEA</sequence>
<feature type="region of interest" description="Disordered" evidence="3">
    <location>
        <begin position="1"/>
        <end position="29"/>
    </location>
</feature>
<dbReference type="Pfam" id="PF00010">
    <property type="entry name" value="HLH"/>
    <property type="match status" value="1"/>
</dbReference>
<feature type="compositionally biased region" description="Polar residues" evidence="3">
    <location>
        <begin position="69"/>
        <end position="78"/>
    </location>
</feature>